<accession>A0ABU6YE20</accession>
<evidence type="ECO:0000256" key="2">
    <source>
        <dbReference type="ARBA" id="ARBA00005885"/>
    </source>
</evidence>
<evidence type="ECO:0000256" key="1">
    <source>
        <dbReference type="ARBA" id="ARBA00004245"/>
    </source>
</evidence>
<evidence type="ECO:0000256" key="6">
    <source>
        <dbReference type="SAM" id="MobiDB-lite"/>
    </source>
</evidence>
<keyword evidence="9" id="KW-1185">Reference proteome</keyword>
<dbReference type="InterPro" id="IPR027329">
    <property type="entry name" value="TPX2_C"/>
</dbReference>
<name>A0ABU6YE20_9FABA</name>
<dbReference type="PANTHER" id="PTHR14326:SF44">
    <property type="entry name" value="TARGETING PROTEIN FOR XKLP2"/>
    <property type="match status" value="1"/>
</dbReference>
<keyword evidence="3" id="KW-0963">Cytoplasm</keyword>
<dbReference type="EMBL" id="JASCZI010241833">
    <property type="protein sequence ID" value="MED6207493.1"/>
    <property type="molecule type" value="Genomic_DNA"/>
</dbReference>
<comment type="caution">
    <text evidence="8">The sequence shown here is derived from an EMBL/GenBank/DDBJ whole genome shotgun (WGS) entry which is preliminary data.</text>
</comment>
<dbReference type="InterPro" id="IPR009675">
    <property type="entry name" value="TPX2_fam"/>
</dbReference>
<comment type="similarity">
    <text evidence="2">Belongs to the TPX2 family.</text>
</comment>
<proteinExistence type="inferred from homology"/>
<sequence length="145" mass="17297">MQKQMEERQRMERQEAKMRRVKAQPILKEDPIPVLEKVRKPLTQVEQFNLHVERRAVDRAQFDERVKSHYEEEIFCCMKGKQQEWMHADRGREGSAQLRRKMVPRARPIPKFDHPFCPQKYVLFVRTNELKALGNSVSSDSFVTS</sequence>
<evidence type="ECO:0000256" key="4">
    <source>
        <dbReference type="ARBA" id="ARBA00022701"/>
    </source>
</evidence>
<feature type="domain" description="TPX2 C-terminal" evidence="7">
    <location>
        <begin position="48"/>
        <end position="120"/>
    </location>
</feature>
<dbReference type="Pfam" id="PF06886">
    <property type="entry name" value="TPX2"/>
    <property type="match status" value="1"/>
</dbReference>
<keyword evidence="5" id="KW-0206">Cytoskeleton</keyword>
<evidence type="ECO:0000313" key="8">
    <source>
        <dbReference type="EMBL" id="MED6207493.1"/>
    </source>
</evidence>
<feature type="compositionally biased region" description="Basic and acidic residues" evidence="6">
    <location>
        <begin position="1"/>
        <end position="18"/>
    </location>
</feature>
<comment type="subcellular location">
    <subcellularLocation>
        <location evidence="1">Cytoplasm</location>
        <location evidence="1">Cytoskeleton</location>
    </subcellularLocation>
</comment>
<keyword evidence="4" id="KW-0493">Microtubule</keyword>
<feature type="region of interest" description="Disordered" evidence="6">
    <location>
        <begin position="1"/>
        <end position="23"/>
    </location>
</feature>
<dbReference type="PANTHER" id="PTHR14326">
    <property type="entry name" value="TARGETING PROTEIN FOR XKLP2"/>
    <property type="match status" value="1"/>
</dbReference>
<organism evidence="8 9">
    <name type="scientific">Stylosanthes scabra</name>
    <dbReference type="NCBI Taxonomy" id="79078"/>
    <lineage>
        <taxon>Eukaryota</taxon>
        <taxon>Viridiplantae</taxon>
        <taxon>Streptophyta</taxon>
        <taxon>Embryophyta</taxon>
        <taxon>Tracheophyta</taxon>
        <taxon>Spermatophyta</taxon>
        <taxon>Magnoliopsida</taxon>
        <taxon>eudicotyledons</taxon>
        <taxon>Gunneridae</taxon>
        <taxon>Pentapetalae</taxon>
        <taxon>rosids</taxon>
        <taxon>fabids</taxon>
        <taxon>Fabales</taxon>
        <taxon>Fabaceae</taxon>
        <taxon>Papilionoideae</taxon>
        <taxon>50 kb inversion clade</taxon>
        <taxon>dalbergioids sensu lato</taxon>
        <taxon>Dalbergieae</taxon>
        <taxon>Pterocarpus clade</taxon>
        <taxon>Stylosanthes</taxon>
    </lineage>
</organism>
<evidence type="ECO:0000256" key="3">
    <source>
        <dbReference type="ARBA" id="ARBA00022490"/>
    </source>
</evidence>
<reference evidence="8 9" key="1">
    <citation type="journal article" date="2023" name="Plants (Basel)">
        <title>Bridging the Gap: Combining Genomics and Transcriptomics Approaches to Understand Stylosanthes scabra, an Orphan Legume from the Brazilian Caatinga.</title>
        <authorList>
            <person name="Ferreira-Neto J.R.C."/>
            <person name="da Silva M.D."/>
            <person name="Binneck E."/>
            <person name="de Melo N.F."/>
            <person name="da Silva R.H."/>
            <person name="de Melo A.L.T.M."/>
            <person name="Pandolfi V."/>
            <person name="Bustamante F.O."/>
            <person name="Brasileiro-Vidal A.C."/>
            <person name="Benko-Iseppon A.M."/>
        </authorList>
    </citation>
    <scope>NUCLEOTIDE SEQUENCE [LARGE SCALE GENOMIC DNA]</scope>
    <source>
        <tissue evidence="8">Leaves</tissue>
    </source>
</reference>
<protein>
    <recommendedName>
        <fullName evidence="7">TPX2 C-terminal domain-containing protein</fullName>
    </recommendedName>
</protein>
<evidence type="ECO:0000313" key="9">
    <source>
        <dbReference type="Proteomes" id="UP001341840"/>
    </source>
</evidence>
<evidence type="ECO:0000256" key="5">
    <source>
        <dbReference type="ARBA" id="ARBA00023212"/>
    </source>
</evidence>
<evidence type="ECO:0000259" key="7">
    <source>
        <dbReference type="Pfam" id="PF06886"/>
    </source>
</evidence>
<dbReference type="Proteomes" id="UP001341840">
    <property type="component" value="Unassembled WGS sequence"/>
</dbReference>
<gene>
    <name evidence="8" type="ORF">PIB30_036362</name>
</gene>